<evidence type="ECO:0000256" key="10">
    <source>
        <dbReference type="ARBA" id="ARBA00069363"/>
    </source>
</evidence>
<comment type="catalytic activity">
    <reaction evidence="1">
        <text>Release of any N-terminal amino acid, including proline, that is linked to proline, even from a dipeptide or tripeptide.</text>
        <dbReference type="EC" id="3.4.11.9"/>
    </reaction>
</comment>
<dbReference type="InterPro" id="IPR052433">
    <property type="entry name" value="X-Pro_dipept-like"/>
</dbReference>
<evidence type="ECO:0000256" key="9">
    <source>
        <dbReference type="ARBA" id="ARBA00023211"/>
    </source>
</evidence>
<evidence type="ECO:0000256" key="3">
    <source>
        <dbReference type="ARBA" id="ARBA00008766"/>
    </source>
</evidence>
<evidence type="ECO:0000313" key="15">
    <source>
        <dbReference type="EMBL" id="RAJ95403.1"/>
    </source>
</evidence>
<dbReference type="CDD" id="cd01087">
    <property type="entry name" value="Prolidase"/>
    <property type="match status" value="1"/>
</dbReference>
<evidence type="ECO:0000256" key="6">
    <source>
        <dbReference type="ARBA" id="ARBA00022723"/>
    </source>
</evidence>
<keyword evidence="8" id="KW-0482">Metalloprotease</keyword>
<dbReference type="FunFam" id="3.90.230.10:FF:000002">
    <property type="entry name" value="Xaa-Pro aminopeptidase 3"/>
    <property type="match status" value="1"/>
</dbReference>
<evidence type="ECO:0000256" key="5">
    <source>
        <dbReference type="ARBA" id="ARBA00022670"/>
    </source>
</evidence>
<dbReference type="Gene3D" id="3.90.230.10">
    <property type="entry name" value="Creatinase/methionine aminopeptidase superfamily"/>
    <property type="match status" value="1"/>
</dbReference>
<reference evidence="15 16" key="1">
    <citation type="submission" date="2018-06" db="EMBL/GenBank/DDBJ databases">
        <title>Genomic Encyclopedia of Type Strains, Phase III (KMG-III): the genomes of soil and plant-associated and newly described type strains.</title>
        <authorList>
            <person name="Whitman W."/>
        </authorList>
    </citation>
    <scope>NUCLEOTIDE SEQUENCE [LARGE SCALE GENOMIC DNA]</scope>
    <source>
        <strain evidence="15 16">CGMCC 1.15366</strain>
    </source>
</reference>
<dbReference type="AlphaFoldDB" id="A0A327WSI5"/>
<dbReference type="InterPro" id="IPR000994">
    <property type="entry name" value="Pept_M24"/>
</dbReference>
<dbReference type="InterPro" id="IPR029149">
    <property type="entry name" value="Creatin/AminoP/Spt16_N"/>
</dbReference>
<dbReference type="NCBIfam" id="NF008131">
    <property type="entry name" value="PRK10879.1"/>
    <property type="match status" value="1"/>
</dbReference>
<dbReference type="InterPro" id="IPR036005">
    <property type="entry name" value="Creatinase/aminopeptidase-like"/>
</dbReference>
<dbReference type="Gene3D" id="3.40.350.10">
    <property type="entry name" value="Creatinase/prolidase N-terminal domain"/>
    <property type="match status" value="1"/>
</dbReference>
<comment type="cofactor">
    <cofactor evidence="2">
        <name>Mn(2+)</name>
        <dbReference type="ChEBI" id="CHEBI:29035"/>
    </cofactor>
</comment>
<dbReference type="GO" id="GO:0006508">
    <property type="term" value="P:proteolysis"/>
    <property type="evidence" value="ECO:0007669"/>
    <property type="project" value="UniProtKB-KW"/>
</dbReference>
<dbReference type="GO" id="GO:0005829">
    <property type="term" value="C:cytosol"/>
    <property type="evidence" value="ECO:0007669"/>
    <property type="project" value="TreeGrafter"/>
</dbReference>
<evidence type="ECO:0000256" key="8">
    <source>
        <dbReference type="ARBA" id="ARBA00023049"/>
    </source>
</evidence>
<dbReference type="SUPFAM" id="SSF53092">
    <property type="entry name" value="Creatinase/prolidase N-terminal domain"/>
    <property type="match status" value="1"/>
</dbReference>
<dbReference type="GO" id="GO:0030145">
    <property type="term" value="F:manganese ion binding"/>
    <property type="evidence" value="ECO:0007669"/>
    <property type="project" value="InterPro"/>
</dbReference>
<dbReference type="Proteomes" id="UP000249203">
    <property type="component" value="Unassembled WGS sequence"/>
</dbReference>
<protein>
    <recommendedName>
        <fullName evidence="10">Xaa-Pro aminopeptidase</fullName>
        <ecNumber evidence="4">3.4.11.9</ecNumber>
    </recommendedName>
    <alternativeName>
        <fullName evidence="11">Aminopeptidase P II</fullName>
    </alternativeName>
    <alternativeName>
        <fullName evidence="12">X-Pro aminopeptidase</fullName>
    </alternativeName>
</protein>
<keyword evidence="5" id="KW-0645">Protease</keyword>
<gene>
    <name evidence="15" type="ORF">B0I24_11087</name>
</gene>
<dbReference type="PROSITE" id="PS00491">
    <property type="entry name" value="PROLINE_PEPTIDASE"/>
    <property type="match status" value="1"/>
</dbReference>
<dbReference type="SMART" id="SM01011">
    <property type="entry name" value="AMP_N"/>
    <property type="match status" value="1"/>
</dbReference>
<keyword evidence="6 13" id="KW-0479">Metal-binding</keyword>
<evidence type="ECO:0000256" key="12">
    <source>
        <dbReference type="ARBA" id="ARBA00081411"/>
    </source>
</evidence>
<evidence type="ECO:0000259" key="14">
    <source>
        <dbReference type="SMART" id="SM01011"/>
    </source>
</evidence>
<sequence>MPKAMSVSELQRRRRALMQALPANSVVLLKGSGLVIRSNDTEYPFRQSSDFFYLTALNEPDAWLCITKSAKGAIRETLFVLPRDHEQEIWHGRRLGAEAAQALTGIAHVYDSKDLNKRVMQVIGQHSNLVWPLQCDADELALRQRWLDHVTTARNLNAPRQHIDLNPYVHELRLIKSDAEIALMRQSTAIAVAAHRRAMQSCKPGMYEYQVAANIHHEFAFQGAAGPAYGTICGSGDNACILHYTENSSQMRAGDLLLIDAGCEYQGYASDITRTFPVDGRFTPMQARLYQWVLKAHRAAIALIKPGNTLPQAYKVAAHILTEGLIDLGVLKGSVAENVKAVAYRPFFMHGLGHWLGLDVHDVGEYKQSGDPRPLKAGMVLTIEPGLYIPTDTDCHPELRGVGVRIEDDILVTAAGHDNLTAAVPVEIDAIESLMAGQS</sequence>
<evidence type="ECO:0000256" key="1">
    <source>
        <dbReference type="ARBA" id="ARBA00001424"/>
    </source>
</evidence>
<dbReference type="RefSeq" id="WP_241974124.1">
    <property type="nucleotide sequence ID" value="NZ_PIPK01000010.1"/>
</dbReference>
<evidence type="ECO:0000256" key="2">
    <source>
        <dbReference type="ARBA" id="ARBA00001936"/>
    </source>
</evidence>
<keyword evidence="7" id="KW-0378">Hydrolase</keyword>
<dbReference type="InterPro" id="IPR007865">
    <property type="entry name" value="Aminopep_P_N"/>
</dbReference>
<comment type="caution">
    <text evidence="15">The sequence shown here is derived from an EMBL/GenBank/DDBJ whole genome shotgun (WGS) entry which is preliminary data.</text>
</comment>
<name>A0A327WSI5_9GAMM</name>
<dbReference type="Pfam" id="PF05195">
    <property type="entry name" value="AMP_N"/>
    <property type="match status" value="1"/>
</dbReference>
<dbReference type="PANTHER" id="PTHR43226:SF4">
    <property type="entry name" value="XAA-PRO AMINOPEPTIDASE 3"/>
    <property type="match status" value="1"/>
</dbReference>
<dbReference type="EMBL" id="QLMD01000010">
    <property type="protein sequence ID" value="RAJ95403.1"/>
    <property type="molecule type" value="Genomic_DNA"/>
</dbReference>
<dbReference type="InterPro" id="IPR001131">
    <property type="entry name" value="Peptidase_M24B_aminopep-P_CS"/>
</dbReference>
<dbReference type="GO" id="GO:0070006">
    <property type="term" value="F:metalloaminopeptidase activity"/>
    <property type="evidence" value="ECO:0007669"/>
    <property type="project" value="InterPro"/>
</dbReference>
<keyword evidence="15" id="KW-0031">Aminopeptidase</keyword>
<keyword evidence="9" id="KW-0464">Manganese</keyword>
<dbReference type="SUPFAM" id="SSF55920">
    <property type="entry name" value="Creatinase/aminopeptidase"/>
    <property type="match status" value="1"/>
</dbReference>
<proteinExistence type="inferred from homology"/>
<dbReference type="EC" id="3.4.11.9" evidence="4"/>
<evidence type="ECO:0000313" key="16">
    <source>
        <dbReference type="Proteomes" id="UP000249203"/>
    </source>
</evidence>
<accession>A0A327WSI5</accession>
<dbReference type="PANTHER" id="PTHR43226">
    <property type="entry name" value="XAA-PRO AMINOPEPTIDASE 3"/>
    <property type="match status" value="1"/>
</dbReference>
<dbReference type="Pfam" id="PF00557">
    <property type="entry name" value="Peptidase_M24"/>
    <property type="match status" value="1"/>
</dbReference>
<feature type="domain" description="Aminopeptidase P N-terminal" evidence="14">
    <location>
        <begin position="5"/>
        <end position="140"/>
    </location>
</feature>
<comment type="similarity">
    <text evidence="3 13">Belongs to the peptidase M24B family.</text>
</comment>
<evidence type="ECO:0000256" key="11">
    <source>
        <dbReference type="ARBA" id="ARBA00075356"/>
    </source>
</evidence>
<organism evidence="15 16">
    <name type="scientific">Aliidiomarina maris</name>
    <dbReference type="NCBI Taxonomy" id="531312"/>
    <lineage>
        <taxon>Bacteria</taxon>
        <taxon>Pseudomonadati</taxon>
        <taxon>Pseudomonadota</taxon>
        <taxon>Gammaproteobacteria</taxon>
        <taxon>Alteromonadales</taxon>
        <taxon>Idiomarinaceae</taxon>
        <taxon>Aliidiomarina</taxon>
    </lineage>
</organism>
<evidence type="ECO:0000256" key="7">
    <source>
        <dbReference type="ARBA" id="ARBA00022801"/>
    </source>
</evidence>
<evidence type="ECO:0000256" key="13">
    <source>
        <dbReference type="RuleBase" id="RU000590"/>
    </source>
</evidence>
<evidence type="ECO:0000256" key="4">
    <source>
        <dbReference type="ARBA" id="ARBA00012574"/>
    </source>
</evidence>